<dbReference type="SMART" id="SM00028">
    <property type="entry name" value="TPR"/>
    <property type="match status" value="4"/>
</dbReference>
<keyword evidence="4" id="KW-1185">Reference proteome</keyword>
<evidence type="ECO:0000313" key="3">
    <source>
        <dbReference type="EMBL" id="GAA4401342.1"/>
    </source>
</evidence>
<dbReference type="EMBL" id="BAABHB010000002">
    <property type="protein sequence ID" value="GAA4401342.1"/>
    <property type="molecule type" value="Genomic_DNA"/>
</dbReference>
<name>A0ABP8K709_9BACT</name>
<gene>
    <name evidence="3" type="ORF">GCM10023187_15450</name>
</gene>
<proteinExistence type="predicted"/>
<dbReference type="InterPro" id="IPR011990">
    <property type="entry name" value="TPR-like_helical_dom_sf"/>
</dbReference>
<dbReference type="Gene3D" id="1.25.40.10">
    <property type="entry name" value="Tetratricopeptide repeat domain"/>
    <property type="match status" value="3"/>
</dbReference>
<dbReference type="SUPFAM" id="SSF48452">
    <property type="entry name" value="TPR-like"/>
    <property type="match status" value="2"/>
</dbReference>
<protein>
    <recommendedName>
        <fullName evidence="5">Tetratricopeptide repeat-containing protein</fullName>
    </recommendedName>
</protein>
<dbReference type="InterPro" id="IPR019734">
    <property type="entry name" value="TPR_rpt"/>
</dbReference>
<dbReference type="PROSITE" id="PS50005">
    <property type="entry name" value="TPR"/>
    <property type="match status" value="1"/>
</dbReference>
<comment type="caution">
    <text evidence="3">The sequence shown here is derived from an EMBL/GenBank/DDBJ whole genome shotgun (WGS) entry which is preliminary data.</text>
</comment>
<feature type="compositionally biased region" description="Low complexity" evidence="2">
    <location>
        <begin position="493"/>
        <end position="509"/>
    </location>
</feature>
<reference evidence="4" key="1">
    <citation type="journal article" date="2019" name="Int. J. Syst. Evol. Microbiol.">
        <title>The Global Catalogue of Microorganisms (GCM) 10K type strain sequencing project: providing services to taxonomists for standard genome sequencing and annotation.</title>
        <authorList>
            <consortium name="The Broad Institute Genomics Platform"/>
            <consortium name="The Broad Institute Genome Sequencing Center for Infectious Disease"/>
            <person name="Wu L."/>
            <person name="Ma J."/>
        </authorList>
    </citation>
    <scope>NUCLEOTIDE SEQUENCE [LARGE SCALE GENOMIC DNA]</scope>
    <source>
        <strain evidence="4">JCM 17925</strain>
    </source>
</reference>
<evidence type="ECO:0000256" key="1">
    <source>
        <dbReference type="PROSITE-ProRule" id="PRU00339"/>
    </source>
</evidence>
<evidence type="ECO:0000256" key="2">
    <source>
        <dbReference type="SAM" id="MobiDB-lite"/>
    </source>
</evidence>
<organism evidence="3 4">
    <name type="scientific">Nibrella viscosa</name>
    <dbReference type="NCBI Taxonomy" id="1084524"/>
    <lineage>
        <taxon>Bacteria</taxon>
        <taxon>Pseudomonadati</taxon>
        <taxon>Bacteroidota</taxon>
        <taxon>Cytophagia</taxon>
        <taxon>Cytophagales</taxon>
        <taxon>Spirosomataceae</taxon>
        <taxon>Nibrella</taxon>
    </lineage>
</organism>
<dbReference type="Proteomes" id="UP001500936">
    <property type="component" value="Unassembled WGS sequence"/>
</dbReference>
<accession>A0ABP8K709</accession>
<keyword evidence="1" id="KW-0802">TPR repeat</keyword>
<evidence type="ECO:0000313" key="4">
    <source>
        <dbReference type="Proteomes" id="UP001500936"/>
    </source>
</evidence>
<feature type="repeat" description="TPR" evidence="1">
    <location>
        <begin position="283"/>
        <end position="316"/>
    </location>
</feature>
<dbReference type="Pfam" id="PF13181">
    <property type="entry name" value="TPR_8"/>
    <property type="match status" value="1"/>
</dbReference>
<dbReference type="Pfam" id="PF13174">
    <property type="entry name" value="TPR_6"/>
    <property type="match status" value="1"/>
</dbReference>
<feature type="region of interest" description="Disordered" evidence="2">
    <location>
        <begin position="482"/>
        <end position="520"/>
    </location>
</feature>
<evidence type="ECO:0008006" key="5">
    <source>
        <dbReference type="Google" id="ProtNLM"/>
    </source>
</evidence>
<sequence>MAGGLLSCSQYSNKPLSKAYHNLTAHYNAYIIARDRLNEAETILFKTRQDNYNQILPIFLPVDSVASQPVKAQLDDAIKKASLIAERHQNSKWLDNAFVIIGKARLQKQQFDDAMEVFKYVNTRGTDGADKHQALIGLMRAYIATGDYSNGLNVADYLRAQPLNKQNTRDYYLTKAYLHQKKGEYAVAAAILDATFPMLKKSENTARLHLIAGQLYDAVNQPAKAAEHFSAVLHTRPTYDQSFYANIYLVQSQGLAKDGKKAAQATHTFNRMLEDRKNADLQDKIYYTMGLVEARRGNIDKAVAYYRKSIQTTTTNTAQIPYTYLELGKLYFEQKKDYVRARMYYDSSLALLPAQTPQYTEVTNRKKLLDEFVEYYSTIRTQDSLQRLAQMNPAALDKFLDDVIAKREQQSRNQAALAQQAANRSGNANNALATTSDLQPNERWYLYNPVRISQGRQEFMQRWGNRPLEDNWRRSTKEAAPALAGDNNPLTGANPANAINPAPAITTNPDPNAGTSGLTTSTKAQKDVLYAQLPLTRDAMEQSRFRMETAYYGLGKLYKFQLNQPADAVSTFEEMLNRFPNSGYKPEAYYLLHLSNEQLGRASGWKEKLLTEFPNSSYARLAGRSAEGAPSANAEIRAQQVYTDIYALYKAGNLTESMVQVQSALTTFAGTHIEDKLALLRVMLIGRVDGADAYRQALAEFVRDYPTSSLVPHVKELQSVADGPTAKRK</sequence>